<comment type="similarity">
    <text evidence="2 6">Belongs to the SURF1 family.</text>
</comment>
<evidence type="ECO:0000256" key="4">
    <source>
        <dbReference type="ARBA" id="ARBA00022989"/>
    </source>
</evidence>
<protein>
    <recommendedName>
        <fullName evidence="6">SURF1-like protein</fullName>
    </recommendedName>
</protein>
<dbReference type="Proteomes" id="UP000730482">
    <property type="component" value="Unassembled WGS sequence"/>
</dbReference>
<dbReference type="RefSeq" id="WP_212019095.1">
    <property type="nucleotide sequence ID" value="NZ_JAAFYZ010000224.1"/>
</dbReference>
<dbReference type="PROSITE" id="PS50895">
    <property type="entry name" value="SURF1"/>
    <property type="match status" value="1"/>
</dbReference>
<evidence type="ECO:0000256" key="5">
    <source>
        <dbReference type="ARBA" id="ARBA00023136"/>
    </source>
</evidence>
<name>A0ABS5L3R8_9ACTN</name>
<gene>
    <name evidence="8" type="ORF">KGQ19_39650</name>
</gene>
<dbReference type="PANTHER" id="PTHR23427">
    <property type="entry name" value="SURFEIT LOCUS PROTEIN"/>
    <property type="match status" value="1"/>
</dbReference>
<evidence type="ECO:0000313" key="8">
    <source>
        <dbReference type="EMBL" id="MBS2552986.1"/>
    </source>
</evidence>
<dbReference type="InterPro" id="IPR045214">
    <property type="entry name" value="Surf1/Surf4"/>
</dbReference>
<keyword evidence="3 6" id="KW-0812">Transmembrane</keyword>
<comment type="caution">
    <text evidence="8">The sequence shown here is derived from an EMBL/GenBank/DDBJ whole genome shotgun (WGS) entry which is preliminary data.</text>
</comment>
<evidence type="ECO:0000256" key="7">
    <source>
        <dbReference type="SAM" id="MobiDB-lite"/>
    </source>
</evidence>
<keyword evidence="9" id="KW-1185">Reference proteome</keyword>
<feature type="compositionally biased region" description="Acidic residues" evidence="7">
    <location>
        <begin position="256"/>
        <end position="290"/>
    </location>
</feature>
<evidence type="ECO:0000313" key="9">
    <source>
        <dbReference type="Proteomes" id="UP000730482"/>
    </source>
</evidence>
<keyword evidence="4 6" id="KW-1133">Transmembrane helix</keyword>
<sequence length="317" mass="34508">MSRYRFVFSWRWIRLHVLIWLILLPSFYGLGMWQRSRYHERSAENAVIKTAMNASPVPIEGADAVGAAVPKSERWKQLTLVGTFDPAHQFLARNHQNGGNPGFYVITPLTLGDGTSVLVNRGWVPTVSTDEQQSPPIPAAPAGTVTVTGRLQQSETKGNTGIRDVTAGLPTGQISLINTASLAVTTGLRLRGGYTEVISMKPGDSSQITAVDAPSLDEGPYLSYWFQWWLFGVIAIGGWITIIRREAQHRDREAAEAAEEDEYDDEYEEDEEYEEEDDDTEAETGLEPEPETAVASTAVPSAAVTGAASGTATAPAP</sequence>
<feature type="compositionally biased region" description="Low complexity" evidence="7">
    <location>
        <begin position="292"/>
        <end position="317"/>
    </location>
</feature>
<keyword evidence="5 6" id="KW-0472">Membrane</keyword>
<comment type="subcellular location">
    <subcellularLocation>
        <location evidence="6">Cell membrane</location>
        <topology evidence="6">Multi-pass membrane protein</topology>
    </subcellularLocation>
    <subcellularLocation>
        <location evidence="1">Membrane</location>
    </subcellularLocation>
</comment>
<dbReference type="PANTHER" id="PTHR23427:SF2">
    <property type="entry name" value="SURFEIT LOCUS PROTEIN 1"/>
    <property type="match status" value="1"/>
</dbReference>
<evidence type="ECO:0000256" key="6">
    <source>
        <dbReference type="RuleBase" id="RU363076"/>
    </source>
</evidence>
<organism evidence="8 9">
    <name type="scientific">Catenulispora pinistramenti</name>
    <dbReference type="NCBI Taxonomy" id="2705254"/>
    <lineage>
        <taxon>Bacteria</taxon>
        <taxon>Bacillati</taxon>
        <taxon>Actinomycetota</taxon>
        <taxon>Actinomycetes</taxon>
        <taxon>Catenulisporales</taxon>
        <taxon>Catenulisporaceae</taxon>
        <taxon>Catenulispora</taxon>
    </lineage>
</organism>
<dbReference type="InterPro" id="IPR002994">
    <property type="entry name" value="Surf1/Shy1"/>
</dbReference>
<feature type="transmembrane region" description="Helical" evidence="6">
    <location>
        <begin position="12"/>
        <end position="33"/>
    </location>
</feature>
<evidence type="ECO:0000256" key="2">
    <source>
        <dbReference type="ARBA" id="ARBA00007165"/>
    </source>
</evidence>
<dbReference type="CDD" id="cd06662">
    <property type="entry name" value="SURF1"/>
    <property type="match status" value="1"/>
</dbReference>
<reference evidence="8 9" key="1">
    <citation type="submission" date="2020-02" db="EMBL/GenBank/DDBJ databases">
        <title>Acidophilic actinobacteria isolated from forest soil.</title>
        <authorList>
            <person name="Golinska P."/>
        </authorList>
    </citation>
    <scope>NUCLEOTIDE SEQUENCE [LARGE SCALE GENOMIC DNA]</scope>
    <source>
        <strain evidence="8 9">NL8</strain>
    </source>
</reference>
<dbReference type="EMBL" id="JAAFYZ010000224">
    <property type="protein sequence ID" value="MBS2552986.1"/>
    <property type="molecule type" value="Genomic_DNA"/>
</dbReference>
<keyword evidence="6" id="KW-1003">Cell membrane</keyword>
<dbReference type="Pfam" id="PF02104">
    <property type="entry name" value="SURF1"/>
    <property type="match status" value="1"/>
</dbReference>
<feature type="transmembrane region" description="Helical" evidence="6">
    <location>
        <begin position="224"/>
        <end position="243"/>
    </location>
</feature>
<evidence type="ECO:0000256" key="1">
    <source>
        <dbReference type="ARBA" id="ARBA00004370"/>
    </source>
</evidence>
<accession>A0ABS5L3R8</accession>
<feature type="region of interest" description="Disordered" evidence="7">
    <location>
        <begin position="253"/>
        <end position="317"/>
    </location>
</feature>
<proteinExistence type="inferred from homology"/>
<evidence type="ECO:0000256" key="3">
    <source>
        <dbReference type="ARBA" id="ARBA00022692"/>
    </source>
</evidence>